<dbReference type="InterPro" id="IPR047525">
    <property type="entry name" value="TfoX-like"/>
</dbReference>
<accession>A0A7W6NQ18</accession>
<dbReference type="PANTHER" id="PTHR36121:SF1">
    <property type="entry name" value="PROTEIN SXY"/>
    <property type="match status" value="1"/>
</dbReference>
<dbReference type="Gene3D" id="3.30.1460.30">
    <property type="entry name" value="YgaC/TfoX-N like chaperone"/>
    <property type="match status" value="1"/>
</dbReference>
<dbReference type="AlphaFoldDB" id="A0A7W6NQ18"/>
<protein>
    <submittedName>
        <fullName evidence="2">DNA transformation protein</fullName>
    </submittedName>
</protein>
<gene>
    <name evidence="2" type="ORF">GGR12_001626</name>
</gene>
<dbReference type="Proteomes" id="UP000529946">
    <property type="component" value="Unassembled WGS sequence"/>
</dbReference>
<feature type="domain" description="TfoX N-terminal" evidence="1">
    <location>
        <begin position="13"/>
        <end position="106"/>
    </location>
</feature>
<sequence>MAYDADFGEWVREHFAALGSLDIKRMFGGAGVYAHGLIFALLDDGVVWLKADDVNAPLLSEAGSRQFTYPTKDGAVMAMAYWSLPESALDDPDEAVDWARQSIDAALRKAAAKKPRKARPKP</sequence>
<dbReference type="SUPFAM" id="SSF159894">
    <property type="entry name" value="YgaC/TfoX-N like"/>
    <property type="match status" value="1"/>
</dbReference>
<dbReference type="InterPro" id="IPR007076">
    <property type="entry name" value="TfoX_N"/>
</dbReference>
<dbReference type="PANTHER" id="PTHR36121">
    <property type="entry name" value="PROTEIN SXY"/>
    <property type="match status" value="1"/>
</dbReference>
<proteinExistence type="predicted"/>
<keyword evidence="3" id="KW-1185">Reference proteome</keyword>
<evidence type="ECO:0000259" key="1">
    <source>
        <dbReference type="Pfam" id="PF04993"/>
    </source>
</evidence>
<evidence type="ECO:0000313" key="2">
    <source>
        <dbReference type="EMBL" id="MBB4082760.1"/>
    </source>
</evidence>
<reference evidence="2 3" key="1">
    <citation type="submission" date="2020-08" db="EMBL/GenBank/DDBJ databases">
        <title>Genomic Encyclopedia of Type Strains, Phase IV (KMG-IV): sequencing the most valuable type-strain genomes for metagenomic binning, comparative biology and taxonomic classification.</title>
        <authorList>
            <person name="Goeker M."/>
        </authorList>
    </citation>
    <scope>NUCLEOTIDE SEQUENCE [LARGE SCALE GENOMIC DNA]</scope>
    <source>
        <strain evidence="2 3">DSM 23960</strain>
    </source>
</reference>
<dbReference type="Pfam" id="PF04993">
    <property type="entry name" value="TfoX_N"/>
    <property type="match status" value="1"/>
</dbReference>
<dbReference type="EMBL" id="JACIDM010000002">
    <property type="protein sequence ID" value="MBB4082760.1"/>
    <property type="molecule type" value="Genomic_DNA"/>
</dbReference>
<name>A0A7W6NQ18_9CAUL</name>
<evidence type="ECO:0000313" key="3">
    <source>
        <dbReference type="Proteomes" id="UP000529946"/>
    </source>
</evidence>
<comment type="caution">
    <text evidence="2">The sequence shown here is derived from an EMBL/GenBank/DDBJ whole genome shotgun (WGS) entry which is preliminary data.</text>
</comment>
<dbReference type="RefSeq" id="WP_183203923.1">
    <property type="nucleotide sequence ID" value="NZ_BAAAER010000001.1"/>
</dbReference>
<organism evidence="2 3">
    <name type="scientific">Brevundimonas lenta</name>
    <dbReference type="NCBI Taxonomy" id="424796"/>
    <lineage>
        <taxon>Bacteria</taxon>
        <taxon>Pseudomonadati</taxon>
        <taxon>Pseudomonadota</taxon>
        <taxon>Alphaproteobacteria</taxon>
        <taxon>Caulobacterales</taxon>
        <taxon>Caulobacteraceae</taxon>
        <taxon>Brevundimonas</taxon>
    </lineage>
</organism>